<dbReference type="Pfam" id="PF07686">
    <property type="entry name" value="V-set"/>
    <property type="match status" value="1"/>
</dbReference>
<accession>A0A8J7P0L3</accession>
<evidence type="ECO:0000256" key="3">
    <source>
        <dbReference type="ARBA" id="ARBA00023136"/>
    </source>
</evidence>
<dbReference type="AlphaFoldDB" id="A0A8J7P0L3"/>
<dbReference type="InterPro" id="IPR013783">
    <property type="entry name" value="Ig-like_fold"/>
</dbReference>
<dbReference type="CDD" id="cd00096">
    <property type="entry name" value="Ig"/>
    <property type="match status" value="1"/>
</dbReference>
<keyword evidence="3 5" id="KW-0472">Membrane</keyword>
<keyword evidence="2" id="KW-0732">Signal</keyword>
<gene>
    <name evidence="7" type="primary">Hepacam_1</name>
    <name evidence="7" type="ORF">GTO95_0005715</name>
</gene>
<name>A0A8J7P0L3_ATRSP</name>
<dbReference type="Gene3D" id="2.60.40.10">
    <property type="entry name" value="Immunoglobulins"/>
    <property type="match status" value="2"/>
</dbReference>
<dbReference type="SUPFAM" id="SSF48726">
    <property type="entry name" value="Immunoglobulin"/>
    <property type="match status" value="2"/>
</dbReference>
<evidence type="ECO:0000256" key="2">
    <source>
        <dbReference type="ARBA" id="ARBA00022729"/>
    </source>
</evidence>
<evidence type="ECO:0000256" key="1">
    <source>
        <dbReference type="ARBA" id="ARBA00004370"/>
    </source>
</evidence>
<feature type="non-terminal residue" evidence="7">
    <location>
        <position position="343"/>
    </location>
</feature>
<dbReference type="InterPro" id="IPR013106">
    <property type="entry name" value="Ig_V-set"/>
</dbReference>
<keyword evidence="4" id="KW-0325">Glycoprotein</keyword>
<comment type="caution">
    <text evidence="7">The sequence shown here is derived from an EMBL/GenBank/DDBJ whole genome shotgun (WGS) entry which is preliminary data.</text>
</comment>
<evidence type="ECO:0000313" key="7">
    <source>
        <dbReference type="EMBL" id="MBN3323222.1"/>
    </source>
</evidence>
<protein>
    <submittedName>
        <fullName evidence="7">HECAM protein</fullName>
    </submittedName>
</protein>
<dbReference type="InterPro" id="IPR007110">
    <property type="entry name" value="Ig-like_dom"/>
</dbReference>
<dbReference type="EMBL" id="JAAWVO010063730">
    <property type="protein sequence ID" value="MBN3323222.1"/>
    <property type="molecule type" value="Genomic_DNA"/>
</dbReference>
<dbReference type="InterPro" id="IPR036179">
    <property type="entry name" value="Ig-like_dom_sf"/>
</dbReference>
<keyword evidence="5" id="KW-1133">Transmembrane helix</keyword>
<dbReference type="InterPro" id="IPR003599">
    <property type="entry name" value="Ig_sub"/>
</dbReference>
<dbReference type="InterPro" id="IPR015631">
    <property type="entry name" value="CD2/SLAM_rcpt"/>
</dbReference>
<reference evidence="7" key="1">
    <citation type="journal article" date="2021" name="Cell">
        <title>Tracing the genetic footprints of vertebrate landing in non-teleost ray-finned fishes.</title>
        <authorList>
            <person name="Bi X."/>
            <person name="Wang K."/>
            <person name="Yang L."/>
            <person name="Pan H."/>
            <person name="Jiang H."/>
            <person name="Wei Q."/>
            <person name="Fang M."/>
            <person name="Yu H."/>
            <person name="Zhu C."/>
            <person name="Cai Y."/>
            <person name="He Y."/>
            <person name="Gan X."/>
            <person name="Zeng H."/>
            <person name="Yu D."/>
            <person name="Zhu Y."/>
            <person name="Jiang H."/>
            <person name="Qiu Q."/>
            <person name="Yang H."/>
            <person name="Zhang Y.E."/>
            <person name="Wang W."/>
            <person name="Zhu M."/>
            <person name="He S."/>
            <person name="Zhang G."/>
        </authorList>
    </citation>
    <scope>NUCLEOTIDE SEQUENCE</scope>
    <source>
        <strain evidence="7">Allg_001</strain>
    </source>
</reference>
<comment type="subcellular location">
    <subcellularLocation>
        <location evidence="1">Membrane</location>
    </subcellularLocation>
</comment>
<dbReference type="Pfam" id="PF13927">
    <property type="entry name" value="Ig_3"/>
    <property type="match status" value="1"/>
</dbReference>
<evidence type="ECO:0000256" key="4">
    <source>
        <dbReference type="ARBA" id="ARBA00023180"/>
    </source>
</evidence>
<dbReference type="Proteomes" id="UP000736164">
    <property type="component" value="Unassembled WGS sequence"/>
</dbReference>
<organism evidence="7 8">
    <name type="scientific">Atractosteus spatula</name>
    <name type="common">Alligator gar</name>
    <name type="synonym">Lepisosteus spatula</name>
    <dbReference type="NCBI Taxonomy" id="7917"/>
    <lineage>
        <taxon>Eukaryota</taxon>
        <taxon>Metazoa</taxon>
        <taxon>Chordata</taxon>
        <taxon>Craniata</taxon>
        <taxon>Vertebrata</taxon>
        <taxon>Euteleostomi</taxon>
        <taxon>Actinopterygii</taxon>
        <taxon>Neopterygii</taxon>
        <taxon>Holostei</taxon>
        <taxon>Semionotiformes</taxon>
        <taxon>Lepisosteidae</taxon>
        <taxon>Atractosteus</taxon>
    </lineage>
</organism>
<sequence>MKKRPETWLRSQSLKEGRNVSYSSKFKRNSRSPLIQGSMAVSLSWLVFAAVGGVTRALGSATKDTRAHGLLGESVLLAVSYNITPGSSIKWVVEKANSSRDRLVEGSLVNPGVYSNRVERLWENGSLSLTNLSLADSGIYTMIVTDAQGNHDERVINLTVSAPVRVSSFSVSPHPPLVGCPVNLTCVLSGGVSPQVFWQKEQSPDFNSSQAVLSIPALEPLACGWYTCWAWDNYSSHQDSYRLTVPSCENDFISVVIPIIVSAFLLVVLGFLIKKCCHLKHHSTISECKRRTDPTTMAPSPLSDTVTDVHYAELSFQARGRKPPASSVCTPADPCVIYSEGRV</sequence>
<dbReference type="PANTHER" id="PTHR12080:SF48">
    <property type="entry name" value="IMMUNOGLOBULIN SUBTYPE DOMAIN-CONTAINING PROTEIN"/>
    <property type="match status" value="1"/>
</dbReference>
<dbReference type="GO" id="GO:0016020">
    <property type="term" value="C:membrane"/>
    <property type="evidence" value="ECO:0007669"/>
    <property type="project" value="UniProtKB-SubCell"/>
</dbReference>
<keyword evidence="5" id="KW-0812">Transmembrane</keyword>
<feature type="non-terminal residue" evidence="7">
    <location>
        <position position="1"/>
    </location>
</feature>
<keyword evidence="8" id="KW-1185">Reference proteome</keyword>
<feature type="domain" description="Ig-like" evidence="6">
    <location>
        <begin position="163"/>
        <end position="244"/>
    </location>
</feature>
<feature type="transmembrane region" description="Helical" evidence="5">
    <location>
        <begin position="252"/>
        <end position="273"/>
    </location>
</feature>
<dbReference type="PANTHER" id="PTHR12080">
    <property type="entry name" value="SIGNALING LYMPHOCYTIC ACTIVATION MOLECULE"/>
    <property type="match status" value="1"/>
</dbReference>
<evidence type="ECO:0000259" key="6">
    <source>
        <dbReference type="PROSITE" id="PS50835"/>
    </source>
</evidence>
<evidence type="ECO:0000313" key="8">
    <source>
        <dbReference type="Proteomes" id="UP000736164"/>
    </source>
</evidence>
<evidence type="ECO:0000256" key="5">
    <source>
        <dbReference type="SAM" id="Phobius"/>
    </source>
</evidence>
<dbReference type="PROSITE" id="PS50835">
    <property type="entry name" value="IG_LIKE"/>
    <property type="match status" value="1"/>
</dbReference>
<dbReference type="SMART" id="SM00409">
    <property type="entry name" value="IG"/>
    <property type="match status" value="2"/>
</dbReference>
<proteinExistence type="predicted"/>